<name>A0ABP0UG92_9BRYO</name>
<organism evidence="1 2">
    <name type="scientific">Sphagnum troendelagicum</name>
    <dbReference type="NCBI Taxonomy" id="128251"/>
    <lineage>
        <taxon>Eukaryota</taxon>
        <taxon>Viridiplantae</taxon>
        <taxon>Streptophyta</taxon>
        <taxon>Embryophyta</taxon>
        <taxon>Bryophyta</taxon>
        <taxon>Sphagnophytina</taxon>
        <taxon>Sphagnopsida</taxon>
        <taxon>Sphagnales</taxon>
        <taxon>Sphagnaceae</taxon>
        <taxon>Sphagnum</taxon>
    </lineage>
</organism>
<reference evidence="1" key="1">
    <citation type="submission" date="2024-02" db="EMBL/GenBank/DDBJ databases">
        <authorList>
            <consortium name="ELIXIR-Norway"/>
            <consortium name="Elixir Norway"/>
        </authorList>
    </citation>
    <scope>NUCLEOTIDE SEQUENCE</scope>
</reference>
<keyword evidence="2" id="KW-1185">Reference proteome</keyword>
<gene>
    <name evidence="1" type="ORF">CSSPTR1EN2_LOCUS15484</name>
</gene>
<evidence type="ECO:0000313" key="2">
    <source>
        <dbReference type="Proteomes" id="UP001497512"/>
    </source>
</evidence>
<sequence length="250" mass="28512">MVKATCMAAGKILNAKLNIDICNELKALVIDPTYWKGVAAMETLFMMISSHLTYLEGDETTFSAVYACFVAIKYHIKTFNRAVMDAFNLGDDDIERMMTLLHHHFLTIYSEAHGLTFVTNPMFTDMRSKIAAKFNKDFLQVQERFDQPARKGRTRPSFKWQRIPPTIIFQVRYQHCTRTWLGQEGASLITRRANAFTVAHALGWAKPRSRRDRHLVQHEAAQLPQHGIRSSASGCSNSVLTAEMMLKRSP</sequence>
<accession>A0ABP0UG92</accession>
<dbReference type="Proteomes" id="UP001497512">
    <property type="component" value="Chromosome 3"/>
</dbReference>
<protein>
    <submittedName>
        <fullName evidence="1">Uncharacterized protein</fullName>
    </submittedName>
</protein>
<dbReference type="EMBL" id="OZ019895">
    <property type="protein sequence ID" value="CAK9220493.1"/>
    <property type="molecule type" value="Genomic_DNA"/>
</dbReference>
<evidence type="ECO:0000313" key="1">
    <source>
        <dbReference type="EMBL" id="CAK9220493.1"/>
    </source>
</evidence>
<proteinExistence type="predicted"/>